<evidence type="ECO:0000313" key="2">
    <source>
        <dbReference type="Proteomes" id="UP000005249"/>
    </source>
</evidence>
<reference evidence="1 2" key="1">
    <citation type="submission" date="2011-05" db="EMBL/GenBank/DDBJ databases">
        <authorList>
            <person name="Sadunishvili T."/>
            <person name="Gaganidze D."/>
            <person name="Kropinski A.M."/>
            <person name="Lingohr E.J."/>
            <person name="Ghudumidze N."/>
            <person name="Kvesitadze G."/>
        </authorList>
    </citation>
    <scope>NUCLEOTIDE SEQUENCE [LARGE SCALE GENOMIC DNA]</scope>
</reference>
<dbReference type="EMBL" id="JN022534">
    <property type="protein sequence ID" value="AEX65727.1"/>
    <property type="molecule type" value="Genomic_DNA"/>
</dbReference>
<keyword evidence="2" id="KW-1185">Reference proteome</keyword>
<organism evidence="1 2">
    <name type="scientific">Xanthomonas phage vB_XveM_DIBBI</name>
    <dbReference type="NCBI Taxonomy" id="1129194"/>
    <lineage>
        <taxon>Viruses</taxon>
        <taxon>Duplodnaviria</taxon>
        <taxon>Heunggongvirae</taxon>
        <taxon>Uroviricota</taxon>
        <taxon>Caudoviricetes</taxon>
        <taxon>Dibbivirus</taxon>
        <taxon>Dibbivirus DIBBI</taxon>
    </lineage>
</organism>
<proteinExistence type="predicted"/>
<sequence length="127" mass="14450">MKERQITINGTNQQVTITSEQAMEYRFIAADADGELWLYEKKPKPDSINRMSFSPVPLSDCDQHGEYINIEADEWIQSATPISIVFDPDAMAEAVRSLIATRLIRYLDKPDFKKLLTEVTELIKAGN</sequence>
<dbReference type="RefSeq" id="YP_006383666.1">
    <property type="nucleotide sequence ID" value="NC_017981.1"/>
</dbReference>
<accession>I3PGZ2</accession>
<gene>
    <name evidence="1" type="ORF">DIBBI_059</name>
</gene>
<name>I3PGZ2_9CAUD</name>
<protein>
    <submittedName>
        <fullName evidence="1">Uncharacterized protein</fullName>
    </submittedName>
</protein>
<dbReference type="GeneID" id="12980208"/>
<dbReference type="Proteomes" id="UP000005249">
    <property type="component" value="Segment"/>
</dbReference>
<evidence type="ECO:0000313" key="1">
    <source>
        <dbReference type="EMBL" id="AEX65727.1"/>
    </source>
</evidence>
<dbReference type="KEGG" id="vg:12980208"/>